<protein>
    <recommendedName>
        <fullName evidence="1">Serine hydrolase domain-containing protein</fullName>
    </recommendedName>
</protein>
<feature type="domain" description="Serine hydrolase" evidence="1">
    <location>
        <begin position="37"/>
        <end position="117"/>
    </location>
</feature>
<evidence type="ECO:0000313" key="2">
    <source>
        <dbReference type="EMBL" id="KAJ5479260.1"/>
    </source>
</evidence>
<reference evidence="2" key="1">
    <citation type="submission" date="2022-12" db="EMBL/GenBank/DDBJ databases">
        <authorList>
            <person name="Petersen C."/>
        </authorList>
    </citation>
    <scope>NUCLEOTIDE SEQUENCE</scope>
    <source>
        <strain evidence="2">IBT 17660</strain>
    </source>
</reference>
<dbReference type="Pfam" id="PF03959">
    <property type="entry name" value="FSH1"/>
    <property type="match status" value="1"/>
</dbReference>
<dbReference type="OrthoDB" id="414698at2759"/>
<name>A0A9W9WZ77_9EURO</name>
<dbReference type="GO" id="GO:0017000">
    <property type="term" value="P:antibiotic biosynthetic process"/>
    <property type="evidence" value="ECO:0007669"/>
    <property type="project" value="UniProtKB-ARBA"/>
</dbReference>
<dbReference type="EMBL" id="JAPWDO010000003">
    <property type="protein sequence ID" value="KAJ5479260.1"/>
    <property type="molecule type" value="Genomic_DNA"/>
</dbReference>
<organism evidence="2 3">
    <name type="scientific">Penicillium desertorum</name>
    <dbReference type="NCBI Taxonomy" id="1303715"/>
    <lineage>
        <taxon>Eukaryota</taxon>
        <taxon>Fungi</taxon>
        <taxon>Dikarya</taxon>
        <taxon>Ascomycota</taxon>
        <taxon>Pezizomycotina</taxon>
        <taxon>Eurotiomycetes</taxon>
        <taxon>Eurotiomycetidae</taxon>
        <taxon>Eurotiales</taxon>
        <taxon>Aspergillaceae</taxon>
        <taxon>Penicillium</taxon>
    </lineage>
</organism>
<keyword evidence="3" id="KW-1185">Reference proteome</keyword>
<sequence>MRATGFEGYFGVGPHYRWTDDGEKPENSWVWRVRDLATSGNNEDAMRDIIGDGSCRNHAELMNYIEGALKKNPEIGGFIAYSEGALAAATYILEEERRHHEAGRVRQIKCAMFVGGWPAVRPDKGFILADDGGGGNHRRSHPSCCGCKW</sequence>
<proteinExistence type="predicted"/>
<comment type="caution">
    <text evidence="2">The sequence shown here is derived from an EMBL/GenBank/DDBJ whole genome shotgun (WGS) entry which is preliminary data.</text>
</comment>
<accession>A0A9W9WZ77</accession>
<evidence type="ECO:0000313" key="3">
    <source>
        <dbReference type="Proteomes" id="UP001147760"/>
    </source>
</evidence>
<dbReference type="InterPro" id="IPR029058">
    <property type="entry name" value="AB_hydrolase_fold"/>
</dbReference>
<reference evidence="2" key="2">
    <citation type="journal article" date="2023" name="IMA Fungus">
        <title>Comparative genomic study of the Penicillium genus elucidates a diverse pangenome and 15 lateral gene transfer events.</title>
        <authorList>
            <person name="Petersen C."/>
            <person name="Sorensen T."/>
            <person name="Nielsen M.R."/>
            <person name="Sondergaard T.E."/>
            <person name="Sorensen J.L."/>
            <person name="Fitzpatrick D.A."/>
            <person name="Frisvad J.C."/>
            <person name="Nielsen K.L."/>
        </authorList>
    </citation>
    <scope>NUCLEOTIDE SEQUENCE</scope>
    <source>
        <strain evidence="2">IBT 17660</strain>
    </source>
</reference>
<dbReference type="GO" id="GO:0072330">
    <property type="term" value="P:monocarboxylic acid biosynthetic process"/>
    <property type="evidence" value="ECO:0007669"/>
    <property type="project" value="UniProtKB-ARBA"/>
</dbReference>
<dbReference type="InterPro" id="IPR005645">
    <property type="entry name" value="FSH-like_dom"/>
</dbReference>
<dbReference type="Proteomes" id="UP001147760">
    <property type="component" value="Unassembled WGS sequence"/>
</dbReference>
<dbReference type="AlphaFoldDB" id="A0A9W9WZ77"/>
<dbReference type="Gene3D" id="3.40.50.1820">
    <property type="entry name" value="alpha/beta hydrolase"/>
    <property type="match status" value="1"/>
</dbReference>
<gene>
    <name evidence="2" type="ORF">N7530_004769</name>
</gene>
<evidence type="ECO:0000259" key="1">
    <source>
        <dbReference type="Pfam" id="PF03959"/>
    </source>
</evidence>